<evidence type="ECO:0000256" key="8">
    <source>
        <dbReference type="SAM" id="MobiDB-lite"/>
    </source>
</evidence>
<reference evidence="10" key="1">
    <citation type="submission" date="2022-06" db="EMBL/GenBank/DDBJ databases">
        <title>Genome Sequence of Candolleomyces eurysporus.</title>
        <authorList>
            <person name="Buettner E."/>
        </authorList>
    </citation>
    <scope>NUCLEOTIDE SEQUENCE</scope>
    <source>
        <strain evidence="10">VTCC 930004</strain>
    </source>
</reference>
<evidence type="ECO:0000256" key="5">
    <source>
        <dbReference type="ARBA" id="ARBA00022989"/>
    </source>
</evidence>
<dbReference type="OrthoDB" id="271506at2759"/>
<dbReference type="SMART" id="SM00679">
    <property type="entry name" value="CTNS"/>
    <property type="match status" value="2"/>
</dbReference>
<dbReference type="Gene3D" id="1.20.1280.290">
    <property type="match status" value="2"/>
</dbReference>
<feature type="non-terminal residue" evidence="10">
    <location>
        <position position="1"/>
    </location>
</feature>
<keyword evidence="2" id="KW-0813">Transport</keyword>
<proteinExistence type="inferred from homology"/>
<evidence type="ECO:0000256" key="4">
    <source>
        <dbReference type="ARBA" id="ARBA00022737"/>
    </source>
</evidence>
<dbReference type="PANTHER" id="PTHR12226">
    <property type="entry name" value="MANNOSE-P-DOLICHOL UTILIZATION DEFECT 1 LEC35 -RELATED"/>
    <property type="match status" value="1"/>
</dbReference>
<dbReference type="EMBL" id="JANBPK010001501">
    <property type="protein sequence ID" value="KAJ2922276.1"/>
    <property type="molecule type" value="Genomic_DNA"/>
</dbReference>
<evidence type="ECO:0000256" key="1">
    <source>
        <dbReference type="ARBA" id="ARBA00004141"/>
    </source>
</evidence>
<feature type="transmembrane region" description="Helical" evidence="9">
    <location>
        <begin position="48"/>
        <end position="68"/>
    </location>
</feature>
<dbReference type="GO" id="GO:0016020">
    <property type="term" value="C:membrane"/>
    <property type="evidence" value="ECO:0007669"/>
    <property type="project" value="UniProtKB-SubCell"/>
</dbReference>
<evidence type="ECO:0008006" key="12">
    <source>
        <dbReference type="Google" id="ProtNLM"/>
    </source>
</evidence>
<keyword evidence="3 9" id="KW-0812">Transmembrane</keyword>
<organism evidence="10 11">
    <name type="scientific">Candolleomyces eurysporus</name>
    <dbReference type="NCBI Taxonomy" id="2828524"/>
    <lineage>
        <taxon>Eukaryota</taxon>
        <taxon>Fungi</taxon>
        <taxon>Dikarya</taxon>
        <taxon>Basidiomycota</taxon>
        <taxon>Agaricomycotina</taxon>
        <taxon>Agaricomycetes</taxon>
        <taxon>Agaricomycetidae</taxon>
        <taxon>Agaricales</taxon>
        <taxon>Agaricineae</taxon>
        <taxon>Psathyrellaceae</taxon>
        <taxon>Candolleomyces</taxon>
    </lineage>
</organism>
<comment type="subcellular location">
    <subcellularLocation>
        <location evidence="1">Membrane</location>
        <topology evidence="1">Multi-pass membrane protein</topology>
    </subcellularLocation>
</comment>
<evidence type="ECO:0000256" key="6">
    <source>
        <dbReference type="ARBA" id="ARBA00023136"/>
    </source>
</evidence>
<evidence type="ECO:0000313" key="11">
    <source>
        <dbReference type="Proteomes" id="UP001140091"/>
    </source>
</evidence>
<dbReference type="Pfam" id="PF04193">
    <property type="entry name" value="PQ-loop"/>
    <property type="match status" value="2"/>
</dbReference>
<evidence type="ECO:0000313" key="10">
    <source>
        <dbReference type="EMBL" id="KAJ2922276.1"/>
    </source>
</evidence>
<dbReference type="PANTHER" id="PTHR12226:SF2">
    <property type="entry name" value="MANNOSE-P-DOLICHOL UTILIZATION DEFECT 1 PROTEIN"/>
    <property type="match status" value="1"/>
</dbReference>
<dbReference type="InterPro" id="IPR016817">
    <property type="entry name" value="MannP-dilichol_defect-1"/>
</dbReference>
<comment type="caution">
    <text evidence="10">The sequence shown here is derived from an EMBL/GenBank/DDBJ whole genome shotgun (WGS) entry which is preliminary data.</text>
</comment>
<comment type="similarity">
    <text evidence="7">Belongs to the MPDU1 (TC 2.A.43.3) family.</text>
</comment>
<evidence type="ECO:0000256" key="9">
    <source>
        <dbReference type="SAM" id="Phobius"/>
    </source>
</evidence>
<dbReference type="FunFam" id="1.20.1280.290:FF:000006">
    <property type="entry name" value="mannose-P-dolichol utilization defect 1 protein"/>
    <property type="match status" value="1"/>
</dbReference>
<keyword evidence="6 9" id="KW-0472">Membrane</keyword>
<evidence type="ECO:0000256" key="7">
    <source>
        <dbReference type="ARBA" id="ARBA00038475"/>
    </source>
</evidence>
<dbReference type="InterPro" id="IPR006603">
    <property type="entry name" value="PQ-loop_rpt"/>
</dbReference>
<evidence type="ECO:0000256" key="3">
    <source>
        <dbReference type="ARBA" id="ARBA00022692"/>
    </source>
</evidence>
<feature type="transmembrane region" description="Helical" evidence="9">
    <location>
        <begin position="109"/>
        <end position="126"/>
    </location>
</feature>
<name>A0A9W8ISL6_9AGAR</name>
<accession>A0A9W8ISL6</accession>
<evidence type="ECO:0000256" key="2">
    <source>
        <dbReference type="ARBA" id="ARBA00022448"/>
    </source>
</evidence>
<feature type="transmembrane region" description="Helical" evidence="9">
    <location>
        <begin position="218"/>
        <end position="239"/>
    </location>
</feature>
<protein>
    <recommendedName>
        <fullName evidence="12">Mannose-P-dolichol utilization defect 1 protein homolog</fullName>
    </recommendedName>
</protein>
<keyword evidence="4" id="KW-0677">Repeat</keyword>
<dbReference type="Proteomes" id="UP001140091">
    <property type="component" value="Unassembled WGS sequence"/>
</dbReference>
<dbReference type="AlphaFoldDB" id="A0A9W8ISL6"/>
<feature type="transmembrane region" description="Helical" evidence="9">
    <location>
        <begin position="186"/>
        <end position="206"/>
    </location>
</feature>
<sequence length="335" mass="35672">MTAITRNLPWFVKDLGVSIVGQKCYTSLVEDLNVTDVPCLKYALSKGLGVGIVVGGSIMKVPQILLILNASSARGLSLPSYILETLSYAITLSYSMRNNFPFSTYGENLFLSIQNVIITFLIIAYSPRSSNKASKFISTSVATVASAYALANVSSEHLALLQAATLPLSLFSKLPQIRQNARSKSTGQLSSFAVISQILGCLARLFTTFTEVKDPLVAAGFGLALILNVVLGFQLYSYYGSSGVGVNVARGEKTEGASVELKELKDLGNGSGRPGEKPQVAHATATGREGASPALYEPTPSPSIQRSSTPIQRASTPIQRASTPSGGRKWNRKVD</sequence>
<keyword evidence="5 9" id="KW-1133">Transmembrane helix</keyword>
<gene>
    <name evidence="10" type="ORF">H1R20_g14821</name>
</gene>
<keyword evidence="11" id="KW-1185">Reference proteome</keyword>
<feature type="compositionally biased region" description="Polar residues" evidence="8">
    <location>
        <begin position="302"/>
        <end position="325"/>
    </location>
</feature>
<feature type="region of interest" description="Disordered" evidence="8">
    <location>
        <begin position="265"/>
        <end position="335"/>
    </location>
</feature>